<dbReference type="PANTHER" id="PTHR10543:SF24">
    <property type="entry name" value="CAROTENOID ISOMEROOXYGENASE"/>
    <property type="match status" value="1"/>
</dbReference>
<dbReference type="Proteomes" id="UP000837857">
    <property type="component" value="Chromosome 9"/>
</dbReference>
<protein>
    <submittedName>
        <fullName evidence="6">Uncharacterized protein</fullName>
    </submittedName>
</protein>
<keyword evidence="5" id="KW-0408">Iron</keyword>
<evidence type="ECO:0000313" key="7">
    <source>
        <dbReference type="Proteomes" id="UP000837857"/>
    </source>
</evidence>
<feature type="non-terminal residue" evidence="6">
    <location>
        <position position="453"/>
    </location>
</feature>
<dbReference type="EMBL" id="OW152821">
    <property type="protein sequence ID" value="CAH2076129.1"/>
    <property type="molecule type" value="Genomic_DNA"/>
</dbReference>
<name>A0ABN8J6B0_9NEOP</name>
<gene>
    <name evidence="6" type="ORF">IPOD504_LOCUS17146</name>
</gene>
<organism evidence="6 7">
    <name type="scientific">Iphiclides podalirius</name>
    <name type="common">scarce swallowtail</name>
    <dbReference type="NCBI Taxonomy" id="110791"/>
    <lineage>
        <taxon>Eukaryota</taxon>
        <taxon>Metazoa</taxon>
        <taxon>Ecdysozoa</taxon>
        <taxon>Arthropoda</taxon>
        <taxon>Hexapoda</taxon>
        <taxon>Insecta</taxon>
        <taxon>Pterygota</taxon>
        <taxon>Neoptera</taxon>
        <taxon>Endopterygota</taxon>
        <taxon>Lepidoptera</taxon>
        <taxon>Glossata</taxon>
        <taxon>Ditrysia</taxon>
        <taxon>Papilionoidea</taxon>
        <taxon>Papilionidae</taxon>
        <taxon>Papilioninae</taxon>
        <taxon>Iphiclides</taxon>
    </lineage>
</organism>
<dbReference type="PANTHER" id="PTHR10543">
    <property type="entry name" value="BETA-CAROTENE DIOXYGENASE"/>
    <property type="match status" value="1"/>
</dbReference>
<keyword evidence="4" id="KW-0560">Oxidoreductase</keyword>
<proteinExistence type="inferred from homology"/>
<comment type="similarity">
    <text evidence="2">Belongs to the carotenoid oxygenase family.</text>
</comment>
<evidence type="ECO:0000256" key="2">
    <source>
        <dbReference type="ARBA" id="ARBA00006787"/>
    </source>
</evidence>
<keyword evidence="7" id="KW-1185">Reference proteome</keyword>
<evidence type="ECO:0000256" key="3">
    <source>
        <dbReference type="ARBA" id="ARBA00022723"/>
    </source>
</evidence>
<evidence type="ECO:0000256" key="1">
    <source>
        <dbReference type="ARBA" id="ARBA00001954"/>
    </source>
</evidence>
<dbReference type="InterPro" id="IPR004294">
    <property type="entry name" value="Carotenoid_Oase"/>
</dbReference>
<evidence type="ECO:0000256" key="5">
    <source>
        <dbReference type="ARBA" id="ARBA00023004"/>
    </source>
</evidence>
<keyword evidence="3" id="KW-0479">Metal-binding</keyword>
<dbReference type="Pfam" id="PF03055">
    <property type="entry name" value="RPE65"/>
    <property type="match status" value="1"/>
</dbReference>
<evidence type="ECO:0000313" key="6">
    <source>
        <dbReference type="EMBL" id="CAH2076129.1"/>
    </source>
</evidence>
<sequence>MDKGTLYNYTYKLLLNSFTISDATATYQCRFIRTNTFIKNRTANRIVVSEFGTKAVPDPCHTIFDRVAAIFKPNEKLSDNTMVSVYPFGDEVYTFTESPIIHRIDPKTLDTLDRKDLTKSIAIVNHSAHPHVLPNGDVINIGLTVTRSGIRHVIVKFPYTKNGDMFEKACIVGSMPPRWKLHPSYMHSFGVTENYFVLIEQPMAISVCEVARNIIMNKAFASSLNWFPEYETNIVLISRSTGSVVKRFRTGTLFYFHIINAFEQDKKLIVDLCAYKDAKILNGMYVKVMESVQSNAEYAEWFRGRPKRLEVPLDDDTTDLIVPRLLVDIGCETPRINYDSYNGRPYRYFYAIGSEVDAKNPGAIIKVDTWTGDAKQWFEIDCYASEPVFVPEPNASIEDAGVLLCAIVWGSIECTIGLLVLDARTLNEIGRVVFQTPSPSPKCLHGWFLPERV</sequence>
<reference evidence="6" key="1">
    <citation type="submission" date="2022-03" db="EMBL/GenBank/DDBJ databases">
        <authorList>
            <person name="Martin H S."/>
        </authorList>
    </citation>
    <scope>NUCLEOTIDE SEQUENCE</scope>
</reference>
<evidence type="ECO:0000256" key="4">
    <source>
        <dbReference type="ARBA" id="ARBA00023002"/>
    </source>
</evidence>
<comment type="cofactor">
    <cofactor evidence="1">
        <name>Fe(2+)</name>
        <dbReference type="ChEBI" id="CHEBI:29033"/>
    </cofactor>
</comment>
<accession>A0ABN8J6B0</accession>